<dbReference type="EMBL" id="CP075546">
    <property type="protein sequence ID" value="QVV89519.1"/>
    <property type="molecule type" value="Genomic_DNA"/>
</dbReference>
<organism evidence="1 2">
    <name type="scientific">Methanospirillum purgamenti</name>
    <dbReference type="NCBI Taxonomy" id="2834276"/>
    <lineage>
        <taxon>Archaea</taxon>
        <taxon>Methanobacteriati</taxon>
        <taxon>Methanobacteriota</taxon>
        <taxon>Stenosarchaea group</taxon>
        <taxon>Methanomicrobia</taxon>
        <taxon>Methanomicrobiales</taxon>
        <taxon>Methanospirillaceae</taxon>
        <taxon>Methanospirillum</taxon>
    </lineage>
</organism>
<dbReference type="KEGG" id="mrtj:KHC33_03085"/>
<dbReference type="Pfam" id="PF09872">
    <property type="entry name" value="DUF2099"/>
    <property type="match status" value="1"/>
</dbReference>
<name>A0A8E7EJW3_9EURY</name>
<gene>
    <name evidence="1" type="ORF">KHC33_03085</name>
</gene>
<dbReference type="NCBIfam" id="TIGR03275">
    <property type="entry name" value="methan_mark_8"/>
    <property type="match status" value="1"/>
</dbReference>
<dbReference type="InterPro" id="IPR009181">
    <property type="entry name" value="Methan_mark_8"/>
</dbReference>
<dbReference type="GeneID" id="65096135"/>
<reference evidence="1 2" key="1">
    <citation type="submission" date="2021-05" db="EMBL/GenBank/DDBJ databases">
        <title>A novel Methanospirillum isolate from a pyrite-forming mixed culture.</title>
        <authorList>
            <person name="Bunk B."/>
            <person name="Sproer C."/>
            <person name="Spring S."/>
            <person name="Pester M."/>
        </authorList>
    </citation>
    <scope>NUCLEOTIDE SEQUENCE [LARGE SCALE GENOMIC DNA]</scope>
    <source>
        <strain evidence="1 2">J.3.6.1-F.2.7.3</strain>
    </source>
</reference>
<evidence type="ECO:0000313" key="2">
    <source>
        <dbReference type="Proteomes" id="UP000680656"/>
    </source>
</evidence>
<accession>A0A8E7EJW3</accession>
<sequence>MDEHIIEAAGKCRVVVRDGNVVEIGEPVITDCPLAKRFACPVTEMTPKAIRNNIQNRIDSFGMCTQNRELLSEEPFVGFGASEVMSTALSSRFIDAAVIACDGAGTVVITDPKMVQGIGGRMSGLVRTSPIPDIISRIIEGGGIVPDQKNALMNPVSGVRAAHDAGYDHLIVTISKPEDAQAVREEDQDAIIIAVHTTGYSDTDADMVCTYADIVTACASKTVRERCGPSALLQAGSTVPVYALTTQGKYLILLRMAAIENPLYVTHADLPVHGEKSPHPLI</sequence>
<keyword evidence="2" id="KW-1185">Reference proteome</keyword>
<dbReference type="AlphaFoldDB" id="A0A8E7EJW3"/>
<protein>
    <submittedName>
        <fullName evidence="1">DUF2099 family protein</fullName>
    </submittedName>
</protein>
<dbReference type="PIRSF" id="PIRSF004929">
    <property type="entry name" value="UCP004929"/>
    <property type="match status" value="1"/>
</dbReference>
<proteinExistence type="predicted"/>
<evidence type="ECO:0000313" key="1">
    <source>
        <dbReference type="EMBL" id="QVV89519.1"/>
    </source>
</evidence>
<dbReference type="RefSeq" id="WP_214420313.1">
    <property type="nucleotide sequence ID" value="NZ_CP075546.1"/>
</dbReference>
<dbReference type="Proteomes" id="UP000680656">
    <property type="component" value="Chromosome"/>
</dbReference>